<keyword evidence="3" id="KW-1185">Reference proteome</keyword>
<gene>
    <name evidence="2" type="ORF">G2W53_008498</name>
</gene>
<evidence type="ECO:0000313" key="2">
    <source>
        <dbReference type="EMBL" id="KAF7840016.1"/>
    </source>
</evidence>
<protein>
    <submittedName>
        <fullName evidence="2">Transmembrane protein</fullName>
    </submittedName>
</protein>
<keyword evidence="1" id="KW-1133">Transmembrane helix</keyword>
<comment type="caution">
    <text evidence="2">The sequence shown here is derived from an EMBL/GenBank/DDBJ whole genome shotgun (WGS) entry which is preliminary data.</text>
</comment>
<organism evidence="2 3">
    <name type="scientific">Senna tora</name>
    <dbReference type="NCBI Taxonomy" id="362788"/>
    <lineage>
        <taxon>Eukaryota</taxon>
        <taxon>Viridiplantae</taxon>
        <taxon>Streptophyta</taxon>
        <taxon>Embryophyta</taxon>
        <taxon>Tracheophyta</taxon>
        <taxon>Spermatophyta</taxon>
        <taxon>Magnoliopsida</taxon>
        <taxon>eudicotyledons</taxon>
        <taxon>Gunneridae</taxon>
        <taxon>Pentapetalae</taxon>
        <taxon>rosids</taxon>
        <taxon>fabids</taxon>
        <taxon>Fabales</taxon>
        <taxon>Fabaceae</taxon>
        <taxon>Caesalpinioideae</taxon>
        <taxon>Cassia clade</taxon>
        <taxon>Senna</taxon>
    </lineage>
</organism>
<evidence type="ECO:0000256" key="1">
    <source>
        <dbReference type="SAM" id="Phobius"/>
    </source>
</evidence>
<feature type="transmembrane region" description="Helical" evidence="1">
    <location>
        <begin position="17"/>
        <end position="40"/>
    </location>
</feature>
<proteinExistence type="predicted"/>
<evidence type="ECO:0000313" key="3">
    <source>
        <dbReference type="Proteomes" id="UP000634136"/>
    </source>
</evidence>
<dbReference type="PANTHER" id="PTHR35771:SF3">
    <property type="entry name" value="TRANSMEMBRANE PROTEIN"/>
    <property type="match status" value="1"/>
</dbReference>
<reference evidence="2" key="1">
    <citation type="submission" date="2020-09" db="EMBL/GenBank/DDBJ databases">
        <title>Genome-Enabled Discovery of Anthraquinone Biosynthesis in Senna tora.</title>
        <authorList>
            <person name="Kang S.-H."/>
            <person name="Pandey R.P."/>
            <person name="Lee C.-M."/>
            <person name="Sim J.-S."/>
            <person name="Jeong J.-T."/>
            <person name="Choi B.-S."/>
            <person name="Jung M."/>
            <person name="Ginzburg D."/>
            <person name="Zhao K."/>
            <person name="Won S.Y."/>
            <person name="Oh T.-J."/>
            <person name="Yu Y."/>
            <person name="Kim N.-H."/>
            <person name="Lee O.R."/>
            <person name="Lee T.-H."/>
            <person name="Bashyal P."/>
            <person name="Kim T.-S."/>
            <person name="Lee W.-H."/>
            <person name="Kawkins C."/>
            <person name="Kim C.-K."/>
            <person name="Kim J.S."/>
            <person name="Ahn B.O."/>
            <person name="Rhee S.Y."/>
            <person name="Sohng J.K."/>
        </authorList>
    </citation>
    <scope>NUCLEOTIDE SEQUENCE</scope>
    <source>
        <tissue evidence="2">Leaf</tissue>
    </source>
</reference>
<dbReference type="AlphaFoldDB" id="A0A835CFX1"/>
<sequence length="168" mass="18151">MFDLGDDLALGSSTIPWLIWIQLLVLFLLMALLYCITVFVSDPSDDPSAATTATAAADSPSTSRLLLDDVQQIEKPSAKHDSTASTLVINCSQTTQGGENRSIKGEVSGGGTSRMIVSGEEIPERDGSSLFHLCHYFQLARVAFLKCLGLDSTSDTPPTQKQRKRKES</sequence>
<dbReference type="Proteomes" id="UP000634136">
    <property type="component" value="Unassembled WGS sequence"/>
</dbReference>
<keyword evidence="1 2" id="KW-0812">Transmembrane</keyword>
<keyword evidence="1" id="KW-0472">Membrane</keyword>
<name>A0A835CFX1_9FABA</name>
<dbReference type="OrthoDB" id="1653570at2759"/>
<accession>A0A835CFX1</accession>
<dbReference type="EMBL" id="JAAIUW010000003">
    <property type="protein sequence ID" value="KAF7840016.1"/>
    <property type="molecule type" value="Genomic_DNA"/>
</dbReference>
<dbReference type="PANTHER" id="PTHR35771">
    <property type="entry name" value="TRANSMEMBRANE PROTEIN-RELATED"/>
    <property type="match status" value="1"/>
</dbReference>